<dbReference type="AlphaFoldDB" id="A0A4Q7L9Q4"/>
<evidence type="ECO:0000313" key="5">
    <source>
        <dbReference type="EMBL" id="RZS46746.1"/>
    </source>
</evidence>
<dbReference type="EMBL" id="SGWV01000014">
    <property type="protein sequence ID" value="RZS46746.1"/>
    <property type="molecule type" value="Genomic_DNA"/>
</dbReference>
<dbReference type="GO" id="GO:0005829">
    <property type="term" value="C:cytosol"/>
    <property type="evidence" value="ECO:0007669"/>
    <property type="project" value="TreeGrafter"/>
</dbReference>
<protein>
    <submittedName>
        <fullName evidence="5">CRP-like cAMP-binding protein</fullName>
    </submittedName>
</protein>
<organism evidence="5 6">
    <name type="scientific">Sphaerotilus mobilis</name>
    <dbReference type="NCBI Taxonomy" id="47994"/>
    <lineage>
        <taxon>Bacteria</taxon>
        <taxon>Pseudomonadati</taxon>
        <taxon>Pseudomonadota</taxon>
        <taxon>Betaproteobacteria</taxon>
        <taxon>Burkholderiales</taxon>
        <taxon>Sphaerotilaceae</taxon>
        <taxon>Sphaerotilus</taxon>
    </lineage>
</organism>
<dbReference type="Gene3D" id="2.60.120.10">
    <property type="entry name" value="Jelly Rolls"/>
    <property type="match status" value="1"/>
</dbReference>
<dbReference type="PANTHER" id="PTHR24567:SF74">
    <property type="entry name" value="HTH-TYPE TRANSCRIPTIONAL REGULATOR ARCR"/>
    <property type="match status" value="1"/>
</dbReference>
<dbReference type="SMART" id="SM00419">
    <property type="entry name" value="HTH_CRP"/>
    <property type="match status" value="1"/>
</dbReference>
<feature type="domain" description="HTH crp-type" evidence="4">
    <location>
        <begin position="147"/>
        <end position="213"/>
    </location>
</feature>
<evidence type="ECO:0000256" key="1">
    <source>
        <dbReference type="ARBA" id="ARBA00023015"/>
    </source>
</evidence>
<keyword evidence="1" id="KW-0805">Transcription regulation</keyword>
<dbReference type="Pfam" id="PF13545">
    <property type="entry name" value="HTH_Crp_2"/>
    <property type="match status" value="1"/>
</dbReference>
<dbReference type="InterPro" id="IPR012318">
    <property type="entry name" value="HTH_CRP"/>
</dbReference>
<evidence type="ECO:0000313" key="6">
    <source>
        <dbReference type="Proteomes" id="UP000293433"/>
    </source>
</evidence>
<dbReference type="SMART" id="SM00100">
    <property type="entry name" value="cNMP"/>
    <property type="match status" value="1"/>
</dbReference>
<evidence type="ECO:0000259" key="4">
    <source>
        <dbReference type="PROSITE" id="PS51063"/>
    </source>
</evidence>
<dbReference type="PANTHER" id="PTHR24567">
    <property type="entry name" value="CRP FAMILY TRANSCRIPTIONAL REGULATORY PROTEIN"/>
    <property type="match status" value="1"/>
</dbReference>
<accession>A0A4Q7L9Q4</accession>
<keyword evidence="6" id="KW-1185">Reference proteome</keyword>
<dbReference type="InterPro" id="IPR036390">
    <property type="entry name" value="WH_DNA-bd_sf"/>
</dbReference>
<dbReference type="CDD" id="cd00038">
    <property type="entry name" value="CAP_ED"/>
    <property type="match status" value="1"/>
</dbReference>
<dbReference type="InterPro" id="IPR000595">
    <property type="entry name" value="cNMP-bd_dom"/>
</dbReference>
<gene>
    <name evidence="5" type="ORF">EV685_4003</name>
</gene>
<dbReference type="InterPro" id="IPR018490">
    <property type="entry name" value="cNMP-bd_dom_sf"/>
</dbReference>
<name>A0A4Q7L9Q4_9BURK</name>
<dbReference type="GO" id="GO:0003677">
    <property type="term" value="F:DNA binding"/>
    <property type="evidence" value="ECO:0007669"/>
    <property type="project" value="UniProtKB-KW"/>
</dbReference>
<dbReference type="InterPro" id="IPR014710">
    <property type="entry name" value="RmlC-like_jellyroll"/>
</dbReference>
<dbReference type="SUPFAM" id="SSF51206">
    <property type="entry name" value="cAMP-binding domain-like"/>
    <property type="match status" value="1"/>
</dbReference>
<evidence type="ECO:0000256" key="3">
    <source>
        <dbReference type="ARBA" id="ARBA00023163"/>
    </source>
</evidence>
<keyword evidence="3" id="KW-0804">Transcription</keyword>
<sequence length="240" mass="26825">MLAISDLHLMNGLLAALPEADYLRWQDRLEDIELTAGQVLYQPGERPAHVVFPFTCIVSVRQVLHNGSSTEIAQVGREGLIGMALFMGGASTPSRAVVLSPGLACRLPATVMLETFERSRDVMHLLLRYAQAAIAQMAQTAVCIRHHTLDQQLCRWLLQNLDRLDRMALTLTQEQIAGALGVRREGITATALDLQAAGLIRYRRGQITVLDRAALERRSCECYDVVRREYARLLPARPRR</sequence>
<dbReference type="SUPFAM" id="SSF46785">
    <property type="entry name" value="Winged helix' DNA-binding domain"/>
    <property type="match status" value="1"/>
</dbReference>
<dbReference type="Proteomes" id="UP000293433">
    <property type="component" value="Unassembled WGS sequence"/>
</dbReference>
<reference evidence="5 6" key="1">
    <citation type="submission" date="2019-02" db="EMBL/GenBank/DDBJ databases">
        <title>Genomic Encyclopedia of Type Strains, Phase IV (KMG-IV): sequencing the most valuable type-strain genomes for metagenomic binning, comparative biology and taxonomic classification.</title>
        <authorList>
            <person name="Goeker M."/>
        </authorList>
    </citation>
    <scope>NUCLEOTIDE SEQUENCE [LARGE SCALE GENOMIC DNA]</scope>
    <source>
        <strain evidence="5 6">DSM 10617</strain>
    </source>
</reference>
<proteinExistence type="predicted"/>
<evidence type="ECO:0000256" key="2">
    <source>
        <dbReference type="ARBA" id="ARBA00023125"/>
    </source>
</evidence>
<dbReference type="PROSITE" id="PS51063">
    <property type="entry name" value="HTH_CRP_2"/>
    <property type="match status" value="1"/>
</dbReference>
<comment type="caution">
    <text evidence="5">The sequence shown here is derived from an EMBL/GenBank/DDBJ whole genome shotgun (WGS) entry which is preliminary data.</text>
</comment>
<dbReference type="GO" id="GO:0003700">
    <property type="term" value="F:DNA-binding transcription factor activity"/>
    <property type="evidence" value="ECO:0007669"/>
    <property type="project" value="TreeGrafter"/>
</dbReference>
<dbReference type="Pfam" id="PF00027">
    <property type="entry name" value="cNMP_binding"/>
    <property type="match status" value="1"/>
</dbReference>
<keyword evidence="2" id="KW-0238">DNA-binding</keyword>
<dbReference type="InterPro" id="IPR050397">
    <property type="entry name" value="Env_Response_Regulators"/>
</dbReference>